<sequence>MYIQAPQLPSIERRFYFMTDNEKRAHDMTMLLLPIFQKDLFDKSKSDNYDADCITEAYVHIFNDFYTRFNKIIKK</sequence>
<dbReference type="HOGENOM" id="CLU_2663049_0_0_9"/>
<protein>
    <submittedName>
        <fullName evidence="1">Uncharacterized protein</fullName>
    </submittedName>
</protein>
<dbReference type="Proteomes" id="UP000005178">
    <property type="component" value="Unassembled WGS sequence"/>
</dbReference>
<evidence type="ECO:0000313" key="1">
    <source>
        <dbReference type="EMBL" id="EDS72976.1"/>
    </source>
</evidence>
<comment type="caution">
    <text evidence="1">The sequence shown here is derived from an EMBL/GenBank/DDBJ whole genome shotgun (WGS) entry which is preliminary data.</text>
</comment>
<accession>B1C7I9</accession>
<dbReference type="EMBL" id="ABIL02000005">
    <property type="protein sequence ID" value="EDS72976.1"/>
    <property type="molecule type" value="Genomic_DNA"/>
</dbReference>
<gene>
    <name evidence="1" type="ORF">ANASTE_00691</name>
</gene>
<organism evidence="1 2">
    <name type="scientific">Anaerofustis stercorihominis DSM 17244</name>
    <dbReference type="NCBI Taxonomy" id="445971"/>
    <lineage>
        <taxon>Bacteria</taxon>
        <taxon>Bacillati</taxon>
        <taxon>Bacillota</taxon>
        <taxon>Clostridia</taxon>
        <taxon>Eubacteriales</taxon>
        <taxon>Eubacteriaceae</taxon>
        <taxon>Anaerofustis</taxon>
    </lineage>
</organism>
<proteinExistence type="predicted"/>
<evidence type="ECO:0000313" key="2">
    <source>
        <dbReference type="Proteomes" id="UP000005178"/>
    </source>
</evidence>
<name>B1C7I9_9FIRM</name>
<reference evidence="1" key="1">
    <citation type="submission" date="2008-01" db="EMBL/GenBank/DDBJ databases">
        <authorList>
            <person name="Fulton L."/>
            <person name="Clifton S."/>
            <person name="Fulton B."/>
            <person name="Xu J."/>
            <person name="Minx P."/>
            <person name="Pepin K.H."/>
            <person name="Johnson M."/>
            <person name="Thiruvilangam P."/>
            <person name="Bhonagiri V."/>
            <person name="Nash W.E."/>
            <person name="Mardis E.R."/>
            <person name="Wilson R.K."/>
        </authorList>
    </citation>
    <scope>NUCLEOTIDE SEQUENCE [LARGE SCALE GENOMIC DNA]</scope>
    <source>
        <strain evidence="1">DSM 17244</strain>
    </source>
</reference>
<reference evidence="1" key="2">
    <citation type="submission" date="2013-08" db="EMBL/GenBank/DDBJ databases">
        <title>Draft genome sequence of Anaerofustis stercorihominis (DSM 17244).</title>
        <authorList>
            <person name="Sudarsanam P."/>
            <person name="Ley R."/>
            <person name="Guruge J."/>
            <person name="Turnbaugh P.J."/>
            <person name="Mahowald M."/>
            <person name="Liep D."/>
            <person name="Gordon J."/>
        </authorList>
    </citation>
    <scope>NUCLEOTIDE SEQUENCE</scope>
    <source>
        <strain evidence="1">DSM 17244</strain>
    </source>
</reference>
<dbReference type="AlphaFoldDB" id="B1C7I9"/>
<keyword evidence="2" id="KW-1185">Reference proteome</keyword>